<accession>A0A6C0H523</accession>
<dbReference type="EMBL" id="MN739880">
    <property type="protein sequence ID" value="QHT75662.1"/>
    <property type="molecule type" value="Genomic_DNA"/>
</dbReference>
<name>A0A6C0H523_9ZZZZ</name>
<reference evidence="1" key="1">
    <citation type="journal article" date="2020" name="Nature">
        <title>Giant virus diversity and host interactions through global metagenomics.</title>
        <authorList>
            <person name="Schulz F."/>
            <person name="Roux S."/>
            <person name="Paez-Espino D."/>
            <person name="Jungbluth S."/>
            <person name="Walsh D.A."/>
            <person name="Denef V.J."/>
            <person name="McMahon K.D."/>
            <person name="Konstantinidis K.T."/>
            <person name="Eloe-Fadrosh E.A."/>
            <person name="Kyrpides N.C."/>
            <person name="Woyke T."/>
        </authorList>
    </citation>
    <scope>NUCLEOTIDE SEQUENCE</scope>
    <source>
        <strain evidence="1">GVMAG-M-3300023179-71</strain>
    </source>
</reference>
<protein>
    <submittedName>
        <fullName evidence="1">Uncharacterized protein</fullName>
    </submittedName>
</protein>
<sequence>MVFKRNIYLQIYTNQLCDKSHNANDQINILQTFPFYSYLYPYLCIQHRRTKTYDIVANHLEVYGKKENMNLLKIEITQEIGELSLNNNEYNGEISGLLTLNNFKIVEFPSQDIKDLLNKYNINYSYNYIGTID</sequence>
<organism evidence="1">
    <name type="scientific">viral metagenome</name>
    <dbReference type="NCBI Taxonomy" id="1070528"/>
    <lineage>
        <taxon>unclassified sequences</taxon>
        <taxon>metagenomes</taxon>
        <taxon>organismal metagenomes</taxon>
    </lineage>
</organism>
<evidence type="ECO:0000313" key="1">
    <source>
        <dbReference type="EMBL" id="QHT75662.1"/>
    </source>
</evidence>
<proteinExistence type="predicted"/>
<dbReference type="AlphaFoldDB" id="A0A6C0H523"/>